<evidence type="ECO:0000256" key="4">
    <source>
        <dbReference type="ARBA" id="ARBA00022691"/>
    </source>
</evidence>
<evidence type="ECO:0000256" key="3">
    <source>
        <dbReference type="ARBA" id="ARBA00022679"/>
    </source>
</evidence>
<organism evidence="9 10">
    <name type="scientific">Nesidiocoris tenuis</name>
    <dbReference type="NCBI Taxonomy" id="355587"/>
    <lineage>
        <taxon>Eukaryota</taxon>
        <taxon>Metazoa</taxon>
        <taxon>Ecdysozoa</taxon>
        <taxon>Arthropoda</taxon>
        <taxon>Hexapoda</taxon>
        <taxon>Insecta</taxon>
        <taxon>Pterygota</taxon>
        <taxon>Neoptera</taxon>
        <taxon>Paraneoptera</taxon>
        <taxon>Hemiptera</taxon>
        <taxon>Heteroptera</taxon>
        <taxon>Panheteroptera</taxon>
        <taxon>Cimicomorpha</taxon>
        <taxon>Miridae</taxon>
        <taxon>Dicyphina</taxon>
        <taxon>Nesidiocoris</taxon>
    </lineage>
</organism>
<dbReference type="AlphaFoldDB" id="A0A6H5GTV7"/>
<evidence type="ECO:0000313" key="9">
    <source>
        <dbReference type="EMBL" id="CAB0007877.1"/>
    </source>
</evidence>
<dbReference type="InterPro" id="IPR029063">
    <property type="entry name" value="SAM-dependent_MTases_sf"/>
</dbReference>
<proteinExistence type="predicted"/>
<feature type="domain" description="MRNA cap 0 methyltransferase" evidence="8">
    <location>
        <begin position="1"/>
        <end position="229"/>
    </location>
</feature>
<keyword evidence="6" id="KW-0506">mRNA capping</keyword>
<keyword evidence="3" id="KW-0808">Transferase</keyword>
<name>A0A6H5GTV7_9HEMI</name>
<dbReference type="CDD" id="cd02440">
    <property type="entry name" value="AdoMet_MTases"/>
    <property type="match status" value="1"/>
</dbReference>
<dbReference type="SUPFAM" id="SSF53335">
    <property type="entry name" value="S-adenosyl-L-methionine-dependent methyltransferases"/>
    <property type="match status" value="1"/>
</dbReference>
<comment type="catalytic activity">
    <reaction evidence="7">
        <text>a 5'-end (5'-triphosphoguanosine)-ribonucleoside in mRNA + S-adenosyl-L-methionine = a 5'-end (N(7)-methyl 5'-triphosphoguanosine)-ribonucleoside in mRNA + S-adenosyl-L-homocysteine</text>
        <dbReference type="Rhea" id="RHEA:67008"/>
        <dbReference type="Rhea" id="RHEA-COMP:17166"/>
        <dbReference type="Rhea" id="RHEA-COMP:17167"/>
        <dbReference type="ChEBI" id="CHEBI:57856"/>
        <dbReference type="ChEBI" id="CHEBI:59789"/>
        <dbReference type="ChEBI" id="CHEBI:156461"/>
        <dbReference type="ChEBI" id="CHEBI:167617"/>
        <dbReference type="EC" id="2.1.1.56"/>
    </reaction>
</comment>
<dbReference type="PANTHER" id="PTHR12189">
    <property type="entry name" value="MRNA GUANINE-7- METHYLTRANSFERASE"/>
    <property type="match status" value="1"/>
</dbReference>
<dbReference type="OrthoDB" id="10248867at2759"/>
<evidence type="ECO:0000256" key="7">
    <source>
        <dbReference type="ARBA" id="ARBA00044712"/>
    </source>
</evidence>
<evidence type="ECO:0000256" key="5">
    <source>
        <dbReference type="ARBA" id="ARBA00022884"/>
    </source>
</evidence>
<evidence type="ECO:0000256" key="1">
    <source>
        <dbReference type="ARBA" id="ARBA00011926"/>
    </source>
</evidence>
<keyword evidence="6" id="KW-0507">mRNA processing</keyword>
<keyword evidence="10" id="KW-1185">Reference proteome</keyword>
<dbReference type="Proteomes" id="UP000479000">
    <property type="component" value="Unassembled WGS sequence"/>
</dbReference>
<gene>
    <name evidence="9" type="ORF">NTEN_LOCUS13124</name>
</gene>
<dbReference type="GO" id="GO:0004482">
    <property type="term" value="F:mRNA 5'-cap (guanine-N7-)-methyltransferase activity"/>
    <property type="evidence" value="ECO:0007669"/>
    <property type="project" value="UniProtKB-EC"/>
</dbReference>
<dbReference type="GO" id="GO:0005634">
    <property type="term" value="C:nucleus"/>
    <property type="evidence" value="ECO:0007669"/>
    <property type="project" value="TreeGrafter"/>
</dbReference>
<dbReference type="InterPro" id="IPR039753">
    <property type="entry name" value="RG7MT1"/>
</dbReference>
<accession>A0A6H5GTV7</accession>
<dbReference type="EMBL" id="CADCXU010019695">
    <property type="protein sequence ID" value="CAB0007877.1"/>
    <property type="molecule type" value="Genomic_DNA"/>
</dbReference>
<sequence length="229" mass="26055">MAICCETSISKLKLKLKNKNKIFHLFTGEVSHVIGVDIADQSIADAQKRYSDMKAKNQRLFSAEFIVADVTRTSIRTLFKDPSMKVDLVSCQFSLHYSFESLGQAEKMMENMSASLKVGGLLIGTMPNAYDIVGRLKQSKTNWFGNSVFTIKFDEMPEPLPLFGAKYNFHLHEVSLLFLHGRRHPPCCSSLLFLFPMRVAPCRSRFLQVLLTHKCDFRPAFNTTDPHQK</sequence>
<evidence type="ECO:0000256" key="2">
    <source>
        <dbReference type="ARBA" id="ARBA00022603"/>
    </source>
</evidence>
<dbReference type="InterPro" id="IPR004971">
    <property type="entry name" value="mRNA_G-N7_MeTrfase_dom"/>
</dbReference>
<dbReference type="PROSITE" id="PS51562">
    <property type="entry name" value="RNA_CAP0_MT"/>
    <property type="match status" value="1"/>
</dbReference>
<dbReference type="Gene3D" id="3.40.50.150">
    <property type="entry name" value="Vaccinia Virus protein VP39"/>
    <property type="match status" value="1"/>
</dbReference>
<reference evidence="9 10" key="1">
    <citation type="submission" date="2020-02" db="EMBL/GenBank/DDBJ databases">
        <authorList>
            <person name="Ferguson B K."/>
        </authorList>
    </citation>
    <scope>NUCLEOTIDE SEQUENCE [LARGE SCALE GENOMIC DNA]</scope>
</reference>
<evidence type="ECO:0000313" key="10">
    <source>
        <dbReference type="Proteomes" id="UP000479000"/>
    </source>
</evidence>
<evidence type="ECO:0000259" key="8">
    <source>
        <dbReference type="PROSITE" id="PS51562"/>
    </source>
</evidence>
<keyword evidence="4" id="KW-0949">S-adenosyl-L-methionine</keyword>
<keyword evidence="2" id="KW-0489">Methyltransferase</keyword>
<dbReference type="GO" id="GO:0003723">
    <property type="term" value="F:RNA binding"/>
    <property type="evidence" value="ECO:0007669"/>
    <property type="project" value="UniProtKB-KW"/>
</dbReference>
<evidence type="ECO:0000256" key="6">
    <source>
        <dbReference type="ARBA" id="ARBA00023042"/>
    </source>
</evidence>
<dbReference type="EC" id="2.1.1.56" evidence="1"/>
<keyword evidence="5" id="KW-0694">RNA-binding</keyword>
<protein>
    <recommendedName>
        <fullName evidence="1">mRNA (guanine-N(7))-methyltransferase</fullName>
        <ecNumber evidence="1">2.1.1.56</ecNumber>
    </recommendedName>
</protein>
<dbReference type="Pfam" id="PF03291">
    <property type="entry name" value="mRNA_G-N7_MeTrfase"/>
    <property type="match status" value="1"/>
</dbReference>
<dbReference type="PANTHER" id="PTHR12189:SF2">
    <property type="entry name" value="MRNA CAP GUANINE-N7 METHYLTRANSFERASE"/>
    <property type="match status" value="1"/>
</dbReference>